<evidence type="ECO:0000313" key="1">
    <source>
        <dbReference type="EMBL" id="JAD72705.1"/>
    </source>
</evidence>
<organism evidence="1">
    <name type="scientific">Arundo donax</name>
    <name type="common">Giant reed</name>
    <name type="synonym">Donax arundinaceus</name>
    <dbReference type="NCBI Taxonomy" id="35708"/>
    <lineage>
        <taxon>Eukaryota</taxon>
        <taxon>Viridiplantae</taxon>
        <taxon>Streptophyta</taxon>
        <taxon>Embryophyta</taxon>
        <taxon>Tracheophyta</taxon>
        <taxon>Spermatophyta</taxon>
        <taxon>Magnoliopsida</taxon>
        <taxon>Liliopsida</taxon>
        <taxon>Poales</taxon>
        <taxon>Poaceae</taxon>
        <taxon>PACMAD clade</taxon>
        <taxon>Arundinoideae</taxon>
        <taxon>Arundineae</taxon>
        <taxon>Arundo</taxon>
    </lineage>
</organism>
<accession>A0A0A9CH50</accession>
<proteinExistence type="predicted"/>
<sequence>MYRNTQQKEHYRRIQSLMLVLISTICRLDYY</sequence>
<protein>
    <submittedName>
        <fullName evidence="1">Uncharacterized protein</fullName>
    </submittedName>
</protein>
<name>A0A0A9CH50_ARUDO</name>
<dbReference type="AlphaFoldDB" id="A0A0A9CH50"/>
<reference evidence="1" key="2">
    <citation type="journal article" date="2015" name="Data Brief">
        <title>Shoot transcriptome of the giant reed, Arundo donax.</title>
        <authorList>
            <person name="Barrero R.A."/>
            <person name="Guerrero F.D."/>
            <person name="Moolhuijzen P."/>
            <person name="Goolsby J.A."/>
            <person name="Tidwell J."/>
            <person name="Bellgard S.E."/>
            <person name="Bellgard M.I."/>
        </authorList>
    </citation>
    <scope>NUCLEOTIDE SEQUENCE</scope>
    <source>
        <tissue evidence="1">Shoot tissue taken approximately 20 cm above the soil surface</tissue>
    </source>
</reference>
<reference evidence="1" key="1">
    <citation type="submission" date="2014-09" db="EMBL/GenBank/DDBJ databases">
        <authorList>
            <person name="Magalhaes I.L.F."/>
            <person name="Oliveira U."/>
            <person name="Santos F.R."/>
            <person name="Vidigal T.H.D.A."/>
            <person name="Brescovit A.D."/>
            <person name="Santos A.J."/>
        </authorList>
    </citation>
    <scope>NUCLEOTIDE SEQUENCE</scope>
    <source>
        <tissue evidence="1">Shoot tissue taken approximately 20 cm above the soil surface</tissue>
    </source>
</reference>
<dbReference type="EMBL" id="GBRH01225190">
    <property type="protein sequence ID" value="JAD72705.1"/>
    <property type="molecule type" value="Transcribed_RNA"/>
</dbReference>